<reference evidence="3 4" key="1">
    <citation type="submission" date="2021-06" db="EMBL/GenBank/DDBJ databases">
        <authorList>
            <person name="Palmer J.M."/>
        </authorList>
    </citation>
    <scope>NUCLEOTIDE SEQUENCE [LARGE SCALE GENOMIC DNA]</scope>
    <source>
        <strain evidence="3 4">CL_MEX2019</strain>
        <tissue evidence="3">Muscle</tissue>
    </source>
</reference>
<evidence type="ECO:0000313" key="4">
    <source>
        <dbReference type="Proteomes" id="UP001352852"/>
    </source>
</evidence>
<keyword evidence="2" id="KW-0472">Membrane</keyword>
<evidence type="ECO:0000256" key="2">
    <source>
        <dbReference type="SAM" id="Phobius"/>
    </source>
</evidence>
<comment type="caution">
    <text evidence="3">The sequence shown here is derived from an EMBL/GenBank/DDBJ whole genome shotgun (WGS) entry which is preliminary data.</text>
</comment>
<protein>
    <submittedName>
        <fullName evidence="3">Uncharacterized protein</fullName>
    </submittedName>
</protein>
<organism evidence="3 4">
    <name type="scientific">Characodon lateralis</name>
    <dbReference type="NCBI Taxonomy" id="208331"/>
    <lineage>
        <taxon>Eukaryota</taxon>
        <taxon>Metazoa</taxon>
        <taxon>Chordata</taxon>
        <taxon>Craniata</taxon>
        <taxon>Vertebrata</taxon>
        <taxon>Euteleostomi</taxon>
        <taxon>Actinopterygii</taxon>
        <taxon>Neopterygii</taxon>
        <taxon>Teleostei</taxon>
        <taxon>Neoteleostei</taxon>
        <taxon>Acanthomorphata</taxon>
        <taxon>Ovalentaria</taxon>
        <taxon>Atherinomorphae</taxon>
        <taxon>Cyprinodontiformes</taxon>
        <taxon>Goodeidae</taxon>
        <taxon>Characodon</taxon>
    </lineage>
</organism>
<proteinExistence type="predicted"/>
<dbReference type="EMBL" id="JAHUTJ010013104">
    <property type="protein sequence ID" value="MED6269236.1"/>
    <property type="molecule type" value="Genomic_DNA"/>
</dbReference>
<gene>
    <name evidence="3" type="ORF">CHARACLAT_031128</name>
</gene>
<accession>A0ABU7D4E1</accession>
<keyword evidence="2" id="KW-0812">Transmembrane</keyword>
<sequence length="100" mass="11479">MPLILIPFISSLEKTAMQKSVVHCVKADGEKGKEIGWDIKEGRVFGFCLGKRQRKKSRKTPTIQPSVPRRHTKSSRKTFGCVFLWFIMYTEALFVNLFAT</sequence>
<keyword evidence="2" id="KW-1133">Transmembrane helix</keyword>
<keyword evidence="4" id="KW-1185">Reference proteome</keyword>
<dbReference type="Proteomes" id="UP001352852">
    <property type="component" value="Unassembled WGS sequence"/>
</dbReference>
<name>A0ABU7D4E1_9TELE</name>
<feature type="transmembrane region" description="Helical" evidence="2">
    <location>
        <begin position="79"/>
        <end position="99"/>
    </location>
</feature>
<evidence type="ECO:0000256" key="1">
    <source>
        <dbReference type="SAM" id="MobiDB-lite"/>
    </source>
</evidence>
<evidence type="ECO:0000313" key="3">
    <source>
        <dbReference type="EMBL" id="MED6269236.1"/>
    </source>
</evidence>
<feature type="region of interest" description="Disordered" evidence="1">
    <location>
        <begin position="53"/>
        <end position="72"/>
    </location>
</feature>